<feature type="region of interest" description="Disordered" evidence="1">
    <location>
        <begin position="1"/>
        <end position="27"/>
    </location>
</feature>
<evidence type="ECO:0008006" key="4">
    <source>
        <dbReference type="Google" id="ProtNLM"/>
    </source>
</evidence>
<gene>
    <name evidence="2" type="ORF">EUAN_05290</name>
</gene>
<dbReference type="OrthoDB" id="1707997at2"/>
<dbReference type="InterPro" id="IPR024209">
    <property type="entry name" value="CDIF630_02480-like"/>
</dbReference>
<sequence length="50" mass="5802">MDKCKKKTVKESNRNAAWADVDKKKEKTDVPIPAEENVEVAKDWVEENKK</sequence>
<dbReference type="RefSeq" id="WP_084655674.1">
    <property type="nucleotide sequence ID" value="NZ_MKIE01000002.1"/>
</dbReference>
<accession>A0A1S1V8L3</accession>
<dbReference type="Pfam" id="PF12655">
    <property type="entry name" value="CDIF630_02480-like"/>
    <property type="match status" value="1"/>
</dbReference>
<proteinExistence type="predicted"/>
<protein>
    <recommendedName>
        <fullName evidence="4">DUF3787 domain-containing protein</fullName>
    </recommendedName>
</protein>
<name>A0A1S1V8L3_9FIRM</name>
<evidence type="ECO:0000313" key="2">
    <source>
        <dbReference type="EMBL" id="OHW62745.1"/>
    </source>
</evidence>
<dbReference type="STRING" id="39480.EUAN_05290"/>
<reference evidence="2 3" key="1">
    <citation type="submission" date="2016-09" db="EMBL/GenBank/DDBJ databases">
        <title>Genome sequence of Eubacterium angustum.</title>
        <authorList>
            <person name="Poehlein A."/>
            <person name="Daniel R."/>
        </authorList>
    </citation>
    <scope>NUCLEOTIDE SEQUENCE [LARGE SCALE GENOMIC DNA]</scope>
    <source>
        <strain evidence="2 3">DSM 1989</strain>
    </source>
</reference>
<feature type="compositionally biased region" description="Basic and acidic residues" evidence="1">
    <location>
        <begin position="1"/>
        <end position="13"/>
    </location>
</feature>
<evidence type="ECO:0000256" key="1">
    <source>
        <dbReference type="SAM" id="MobiDB-lite"/>
    </source>
</evidence>
<evidence type="ECO:0000313" key="3">
    <source>
        <dbReference type="Proteomes" id="UP000180254"/>
    </source>
</evidence>
<dbReference type="AlphaFoldDB" id="A0A1S1V8L3"/>
<dbReference type="Proteomes" id="UP000180254">
    <property type="component" value="Unassembled WGS sequence"/>
</dbReference>
<keyword evidence="3" id="KW-1185">Reference proteome</keyword>
<dbReference type="EMBL" id="MKIE01000002">
    <property type="protein sequence ID" value="OHW62745.1"/>
    <property type="molecule type" value="Genomic_DNA"/>
</dbReference>
<organism evidence="2 3">
    <name type="scientific">Andreesenia angusta</name>
    <dbReference type="NCBI Taxonomy" id="39480"/>
    <lineage>
        <taxon>Bacteria</taxon>
        <taxon>Bacillati</taxon>
        <taxon>Bacillota</taxon>
        <taxon>Tissierellia</taxon>
        <taxon>Tissierellales</taxon>
        <taxon>Gottschalkiaceae</taxon>
        <taxon>Andreesenia</taxon>
    </lineage>
</organism>
<comment type="caution">
    <text evidence="2">The sequence shown here is derived from an EMBL/GenBank/DDBJ whole genome shotgun (WGS) entry which is preliminary data.</text>
</comment>